<evidence type="ECO:0000313" key="2">
    <source>
        <dbReference type="Proteomes" id="UP000020766"/>
    </source>
</evidence>
<reference evidence="1 2" key="1">
    <citation type="submission" date="2014-01" db="EMBL/GenBank/DDBJ databases">
        <title>Interspecies Systems Biology Uncovers Metabolites Affecting C. elegans Gene Expression and Life History Traits.</title>
        <authorList>
            <person name="Watson E."/>
            <person name="Macneil L.T."/>
            <person name="Ritter A.D."/>
            <person name="Yilmaz L.S."/>
            <person name="Rosebrock A.P."/>
            <person name="Caudy A.A."/>
            <person name="Walhout A.J."/>
        </authorList>
    </citation>
    <scope>NUCLEOTIDE SEQUENCE [LARGE SCALE GENOMIC DNA]</scope>
    <source>
        <strain evidence="1 2">DA1877</strain>
    </source>
</reference>
<keyword evidence="2" id="KW-1185">Reference proteome</keyword>
<evidence type="ECO:0008006" key="3">
    <source>
        <dbReference type="Google" id="ProtNLM"/>
    </source>
</evidence>
<gene>
    <name evidence="1" type="ORF">AX13_05260</name>
</gene>
<accession>A0A014MMH2</accession>
<comment type="caution">
    <text evidence="1">The sequence shown here is derived from an EMBL/GenBank/DDBJ whole genome shotgun (WGS) entry which is preliminary data.</text>
</comment>
<dbReference type="STRING" id="225991.MA05_17010"/>
<evidence type="ECO:0000313" key="1">
    <source>
        <dbReference type="EMBL" id="EXU79339.1"/>
    </source>
</evidence>
<dbReference type="PATRIC" id="fig|1457173.3.peg.2729"/>
<name>A0A014MMH2_9BURK</name>
<proteinExistence type="predicted"/>
<dbReference type="SUPFAM" id="SSF75169">
    <property type="entry name" value="DsrEFH-like"/>
    <property type="match status" value="1"/>
</dbReference>
<organism evidence="1 2">
    <name type="scientific">Comamonas aquatica DA1877</name>
    <dbReference type="NCBI Taxonomy" id="1457173"/>
    <lineage>
        <taxon>Bacteria</taxon>
        <taxon>Pseudomonadati</taxon>
        <taxon>Pseudomonadota</taxon>
        <taxon>Betaproteobacteria</taxon>
        <taxon>Burkholderiales</taxon>
        <taxon>Comamonadaceae</taxon>
        <taxon>Comamonas</taxon>
    </lineage>
</organism>
<dbReference type="EMBL" id="JBOK01000017">
    <property type="protein sequence ID" value="EXU79339.1"/>
    <property type="molecule type" value="Genomic_DNA"/>
</dbReference>
<sequence>MTTTLHILLHAPDAEGLQRARMNAVNARKGDPHCAVRIIANAAAVAAALDTPHEHADALTWLCPNSLAQLQRPARAPLQVLDGPAILALARLQTEGWAYIRA</sequence>
<protein>
    <recommendedName>
        <fullName evidence="3">Intracellular sulfur oxidation DsrE/DsrF family protein</fullName>
    </recommendedName>
</protein>
<dbReference type="AlphaFoldDB" id="A0A014MMH2"/>
<dbReference type="Proteomes" id="UP000020766">
    <property type="component" value="Unassembled WGS sequence"/>
</dbReference>
<dbReference type="InterPro" id="IPR027396">
    <property type="entry name" value="DsrEFH-like"/>
</dbReference>
<dbReference type="RefSeq" id="WP_043385349.1">
    <property type="nucleotide sequence ID" value="NZ_JBOK01000017.1"/>
</dbReference>